<organism evidence="6 7">
    <name type="scientific">Geoanaerobacter pelophilus</name>
    <dbReference type="NCBI Taxonomy" id="60036"/>
    <lineage>
        <taxon>Bacteria</taxon>
        <taxon>Pseudomonadati</taxon>
        <taxon>Thermodesulfobacteriota</taxon>
        <taxon>Desulfuromonadia</taxon>
        <taxon>Geobacterales</taxon>
        <taxon>Geobacteraceae</taxon>
        <taxon>Geoanaerobacter</taxon>
    </lineage>
</organism>
<comment type="catalytic activity">
    <reaction evidence="5">
        <text>an L-alpha-D-Hep-(1-&gt;5)-[alpha-Kdo-(2-&gt;4)]-alpha-Kdo-(2-&gt;6)-lipid A + ADP-L-glycero-beta-D-manno-heptose = an L-alpha-D-Hep-(1-&gt;3)-L-alpha-D-Hep-(1-&gt;5)-[alpha-Kdo-(2-&gt;4)]-alpha-Kdo-(2-&gt;6)-lipid A + ADP + H(+)</text>
        <dbReference type="Rhea" id="RHEA:74071"/>
        <dbReference type="ChEBI" id="CHEBI:15378"/>
        <dbReference type="ChEBI" id="CHEBI:61506"/>
        <dbReference type="ChEBI" id="CHEBI:193068"/>
        <dbReference type="ChEBI" id="CHEBI:193069"/>
        <dbReference type="ChEBI" id="CHEBI:456216"/>
        <dbReference type="EC" id="2.4.99.24"/>
    </reaction>
</comment>
<dbReference type="InterPro" id="IPR011910">
    <property type="entry name" value="RfaF"/>
</dbReference>
<dbReference type="CDD" id="cd03789">
    <property type="entry name" value="GT9_LPS_heptosyltransferase"/>
    <property type="match status" value="1"/>
</dbReference>
<dbReference type="PANTHER" id="PTHR30160">
    <property type="entry name" value="TETRAACYLDISACCHARIDE 4'-KINASE-RELATED"/>
    <property type="match status" value="1"/>
</dbReference>
<keyword evidence="2" id="KW-0808">Transferase</keyword>
<dbReference type="GO" id="GO:0008713">
    <property type="term" value="F:ADP-heptose-lipopolysaccharide heptosyltransferase activity"/>
    <property type="evidence" value="ECO:0007669"/>
    <property type="project" value="UniProtKB-EC"/>
</dbReference>
<dbReference type="Proteomes" id="UP000811899">
    <property type="component" value="Unassembled WGS sequence"/>
</dbReference>
<comment type="similarity">
    <text evidence="3">Belongs to the glycosyltransferase 9 family.</text>
</comment>
<name>A0AAW4LCF4_9BACT</name>
<evidence type="ECO:0000256" key="5">
    <source>
        <dbReference type="ARBA" id="ARBA00047503"/>
    </source>
</evidence>
<dbReference type="SUPFAM" id="SSF53756">
    <property type="entry name" value="UDP-Glycosyltransferase/glycogen phosphorylase"/>
    <property type="match status" value="1"/>
</dbReference>
<dbReference type="PANTHER" id="PTHR30160:SF7">
    <property type="entry name" value="ADP-HEPTOSE--LPS HEPTOSYLTRANSFERASE 2"/>
    <property type="match status" value="1"/>
</dbReference>
<dbReference type="Pfam" id="PF01075">
    <property type="entry name" value="Glyco_transf_9"/>
    <property type="match status" value="1"/>
</dbReference>
<dbReference type="GO" id="GO:0005829">
    <property type="term" value="C:cytosol"/>
    <property type="evidence" value="ECO:0007669"/>
    <property type="project" value="TreeGrafter"/>
</dbReference>
<keyword evidence="1" id="KW-0328">Glycosyltransferase</keyword>
<dbReference type="Gene3D" id="3.40.50.2000">
    <property type="entry name" value="Glycogen Phosphorylase B"/>
    <property type="match status" value="2"/>
</dbReference>
<dbReference type="NCBIfam" id="TIGR02195">
    <property type="entry name" value="heptsyl_trn_II"/>
    <property type="match status" value="1"/>
</dbReference>
<evidence type="ECO:0000256" key="2">
    <source>
        <dbReference type="ARBA" id="ARBA00022679"/>
    </source>
</evidence>
<protein>
    <recommendedName>
        <fullName evidence="4">lipopolysaccharide heptosyltransferase II</fullName>
        <ecNumber evidence="4">2.4.99.24</ecNumber>
    </recommendedName>
</protein>
<evidence type="ECO:0000313" key="7">
    <source>
        <dbReference type="Proteomes" id="UP000811899"/>
    </source>
</evidence>
<evidence type="ECO:0000256" key="4">
    <source>
        <dbReference type="ARBA" id="ARBA00044042"/>
    </source>
</evidence>
<evidence type="ECO:0000256" key="3">
    <source>
        <dbReference type="ARBA" id="ARBA00043995"/>
    </source>
</evidence>
<evidence type="ECO:0000313" key="6">
    <source>
        <dbReference type="EMBL" id="MBT0665557.1"/>
    </source>
</evidence>
<reference evidence="6 7" key="1">
    <citation type="submission" date="2021-05" db="EMBL/GenBank/DDBJ databases">
        <title>The draft genome of Geobacter pelophilus DSM 12255.</title>
        <authorList>
            <person name="Xu Z."/>
            <person name="Masuda Y."/>
            <person name="Itoh H."/>
            <person name="Senoo K."/>
        </authorList>
    </citation>
    <scope>NUCLEOTIDE SEQUENCE [LARGE SCALE GENOMIC DNA]</scope>
    <source>
        <strain evidence="6 7">DSM 12255</strain>
    </source>
</reference>
<comment type="caution">
    <text evidence="6">The sequence shown here is derived from an EMBL/GenBank/DDBJ whole genome shotgun (WGS) entry which is preliminary data.</text>
</comment>
<accession>A0AAW4LCF4</accession>
<dbReference type="InterPro" id="IPR002201">
    <property type="entry name" value="Glyco_trans_9"/>
</dbReference>
<dbReference type="EMBL" id="JAHCVJ010000006">
    <property type="protein sequence ID" value="MBT0665557.1"/>
    <property type="molecule type" value="Genomic_DNA"/>
</dbReference>
<gene>
    <name evidence="6" type="primary">waaF</name>
    <name evidence="6" type="ORF">KI809_14710</name>
</gene>
<dbReference type="FunFam" id="3.40.50.2000:FF:000023">
    <property type="entry name" value="ADP-heptose--LPS heptosyltransferase II"/>
    <property type="match status" value="1"/>
</dbReference>
<keyword evidence="7" id="KW-1185">Reference proteome</keyword>
<dbReference type="AlphaFoldDB" id="A0AAW4LCF4"/>
<dbReference type="GO" id="GO:0009244">
    <property type="term" value="P:lipopolysaccharide core region biosynthetic process"/>
    <property type="evidence" value="ECO:0007669"/>
    <property type="project" value="TreeGrafter"/>
</dbReference>
<proteinExistence type="inferred from homology"/>
<dbReference type="InterPro" id="IPR051199">
    <property type="entry name" value="LPS_LOS_Heptosyltrfase"/>
</dbReference>
<dbReference type="EC" id="2.4.99.24" evidence="4"/>
<evidence type="ECO:0000256" key="1">
    <source>
        <dbReference type="ARBA" id="ARBA00022676"/>
    </source>
</evidence>
<sequence>MTLPAIGTVRAAFPEARITVLANQMVAGLFFTHPWVDEVLIYDRKGAHKGVGGRLRLAKELRQHDFDLAVLLPDSFDGALIAWLARVPRRLGNRSDGRGILLTHAFPLALQPKGVHQSENYLAMLAHFGIIAGKQRQLLFTTDAEDLAMAGRLAEGGIAAGDFLLGVNPGATYGSAKRWYPERFAAVARELASAWGAKIVITGGPGETVIAADIERELAGSCINMAGKTSVRELMALVKRCNFFVTNDSGPMHLAAAFEVPLVAIFGSTDHTTTYPLAPNAVIIRQTVDCSPCMKRECPTDHRCMTAVTPEAVVEAAKKLLSRVTG</sequence>